<dbReference type="Proteomes" id="UP000736373">
    <property type="component" value="Unassembled WGS sequence"/>
</dbReference>
<sequence>MRGEVGSTSHLDEVFVKLRGEPYVLWRAVDEQRAHCRPYSKASRQCGRCSRTSKMTRIDTCCGTRYAASPATTLYFRT</sequence>
<protein>
    <recommendedName>
        <fullName evidence="3">DDE domain-containing protein</fullName>
    </recommendedName>
</protein>
<comment type="caution">
    <text evidence="1">The sequence shown here is derived from an EMBL/GenBank/DDBJ whole genome shotgun (WGS) entry which is preliminary data.</text>
</comment>
<evidence type="ECO:0000313" key="2">
    <source>
        <dbReference type="Proteomes" id="UP000736373"/>
    </source>
</evidence>
<accession>A0ABR7Q1Z4</accession>
<gene>
    <name evidence="1" type="ORF">F6X42_41130</name>
</gene>
<keyword evidence="2" id="KW-1185">Reference proteome</keyword>
<dbReference type="EMBL" id="VZQQ01000115">
    <property type="protein sequence ID" value="MBC8752562.1"/>
    <property type="molecule type" value="Genomic_DNA"/>
</dbReference>
<organism evidence="1 2">
    <name type="scientific">Paraburkholderia podalyriae</name>
    <dbReference type="NCBI Taxonomy" id="1938811"/>
    <lineage>
        <taxon>Bacteria</taxon>
        <taxon>Pseudomonadati</taxon>
        <taxon>Pseudomonadota</taxon>
        <taxon>Betaproteobacteria</taxon>
        <taxon>Burkholderiales</taxon>
        <taxon>Burkholderiaceae</taxon>
        <taxon>Paraburkholderia</taxon>
    </lineage>
</organism>
<evidence type="ECO:0008006" key="3">
    <source>
        <dbReference type="Google" id="ProtNLM"/>
    </source>
</evidence>
<proteinExistence type="predicted"/>
<name>A0ABR7Q1Z4_9BURK</name>
<reference evidence="1 2" key="1">
    <citation type="submission" date="2019-09" db="EMBL/GenBank/DDBJ databases">
        <title>Paraburkholderia podalyriae sp. nov., A South African Podalyria-associated rhizobium.</title>
        <authorList>
            <person name="Mavima L."/>
            <person name="Beukes C.W."/>
            <person name="Palmer M."/>
            <person name="De Meyer S.E."/>
            <person name="James E.K."/>
            <person name="Maluk M."/>
            <person name="Avontuur J.R."/>
            <person name="Chan W.Y."/>
            <person name="Venter S.N."/>
            <person name="Steenkamp E.T."/>
        </authorList>
    </citation>
    <scope>NUCLEOTIDE SEQUENCE [LARGE SCALE GENOMIC DNA]</scope>
    <source>
        <strain evidence="1 2">WC7.3b</strain>
    </source>
</reference>
<evidence type="ECO:0000313" key="1">
    <source>
        <dbReference type="EMBL" id="MBC8752562.1"/>
    </source>
</evidence>